<keyword evidence="2" id="KW-1185">Reference proteome</keyword>
<name>A0AA86M7Y0_9BURK</name>
<accession>A0AA86M7Y0</accession>
<dbReference type="KEGG" id="lto:RGQ30_02500"/>
<proteinExistence type="predicted"/>
<protein>
    <submittedName>
        <fullName evidence="1">Uncharacterized protein</fullName>
    </submittedName>
</protein>
<evidence type="ECO:0000313" key="2">
    <source>
        <dbReference type="Proteomes" id="UP001329151"/>
    </source>
</evidence>
<reference evidence="1 2" key="1">
    <citation type="submission" date="2023-10" db="EMBL/GenBank/DDBJ databases">
        <title>Complete Genome Sequence of Limnobacter thiooxidans CS-K2T, Isolated from freshwater lake sediments in Bavaria, Germany.</title>
        <authorList>
            <person name="Naruki M."/>
            <person name="Watanabe A."/>
            <person name="Warashina T."/>
            <person name="Morita T."/>
            <person name="Arakawa K."/>
        </authorList>
    </citation>
    <scope>NUCLEOTIDE SEQUENCE [LARGE SCALE GENOMIC DNA]</scope>
    <source>
        <strain evidence="1 2">CS-K2</strain>
    </source>
</reference>
<dbReference type="Proteomes" id="UP001329151">
    <property type="component" value="Chromosome"/>
</dbReference>
<sequence>MIIAGILFFAIFIFFVGKFVLSRGILLNQGKSFFTHNVFFSRLPSGSLRLRARRGLLTDSFDLVVTRDEIDLLAFSCGHRPMDRRLDKAGYRVYRLIHWQNSAKQTALKTRIGDFTLHPKAQKRFQEFSDRLLDDQRGDQAEQCLRS</sequence>
<gene>
    <name evidence="1" type="ORF">RGQ30_02500</name>
</gene>
<dbReference type="EMBL" id="AP028947">
    <property type="protein sequence ID" value="BET24749.1"/>
    <property type="molecule type" value="Genomic_DNA"/>
</dbReference>
<evidence type="ECO:0000313" key="1">
    <source>
        <dbReference type="EMBL" id="BET24749.1"/>
    </source>
</evidence>
<organism evidence="1 2">
    <name type="scientific">Limnobacter thiooxidans</name>
    <dbReference type="NCBI Taxonomy" id="131080"/>
    <lineage>
        <taxon>Bacteria</taxon>
        <taxon>Pseudomonadati</taxon>
        <taxon>Pseudomonadota</taxon>
        <taxon>Betaproteobacteria</taxon>
        <taxon>Burkholderiales</taxon>
        <taxon>Burkholderiaceae</taxon>
        <taxon>Limnobacter</taxon>
    </lineage>
</organism>
<dbReference type="AlphaFoldDB" id="A0AA86M7Y0"/>